<evidence type="ECO:0000256" key="6">
    <source>
        <dbReference type="SAM" id="MobiDB-lite"/>
    </source>
</evidence>
<feature type="compositionally biased region" description="Low complexity" evidence="6">
    <location>
        <begin position="62"/>
        <end position="73"/>
    </location>
</feature>
<feature type="region of interest" description="Disordered" evidence="6">
    <location>
        <begin position="1"/>
        <end position="157"/>
    </location>
</feature>
<gene>
    <name evidence="9" type="primary">PLEST008766</name>
    <name evidence="9" type="ORF">PLESTB_000720200</name>
</gene>
<evidence type="ECO:0000256" key="2">
    <source>
        <dbReference type="ARBA" id="ARBA00022692"/>
    </source>
</evidence>
<dbReference type="Pfam" id="PF08372">
    <property type="entry name" value="PRT_C"/>
    <property type="match status" value="1"/>
</dbReference>
<dbReference type="Gene3D" id="2.60.40.150">
    <property type="entry name" value="C2 domain"/>
    <property type="match status" value="1"/>
</dbReference>
<comment type="subcellular location">
    <subcellularLocation>
        <location evidence="1">Membrane</location>
        <topology evidence="1">Multi-pass membrane protein</topology>
    </subcellularLocation>
</comment>
<dbReference type="InterPro" id="IPR013583">
    <property type="entry name" value="MCTP_C"/>
</dbReference>
<keyword evidence="4 7" id="KW-1133">Transmembrane helix</keyword>
<feature type="compositionally biased region" description="Basic residues" evidence="6">
    <location>
        <begin position="141"/>
        <end position="152"/>
    </location>
</feature>
<dbReference type="PANTHER" id="PTHR31425:SF50">
    <property type="entry name" value="FT-INTERACTING PROTEIN 3-RELATED"/>
    <property type="match status" value="1"/>
</dbReference>
<accession>A0A9W6BKQ6</accession>
<evidence type="ECO:0000313" key="10">
    <source>
        <dbReference type="Proteomes" id="UP001165080"/>
    </source>
</evidence>
<keyword evidence="10" id="KW-1185">Reference proteome</keyword>
<dbReference type="Proteomes" id="UP001165080">
    <property type="component" value="Unassembled WGS sequence"/>
</dbReference>
<organism evidence="9 10">
    <name type="scientific">Pleodorina starrii</name>
    <dbReference type="NCBI Taxonomy" id="330485"/>
    <lineage>
        <taxon>Eukaryota</taxon>
        <taxon>Viridiplantae</taxon>
        <taxon>Chlorophyta</taxon>
        <taxon>core chlorophytes</taxon>
        <taxon>Chlorophyceae</taxon>
        <taxon>CS clade</taxon>
        <taxon>Chlamydomonadales</taxon>
        <taxon>Volvocaceae</taxon>
        <taxon>Pleodorina</taxon>
    </lineage>
</organism>
<protein>
    <recommendedName>
        <fullName evidence="8">C2 domain-containing protein</fullName>
    </recommendedName>
</protein>
<feature type="transmembrane region" description="Helical" evidence="7">
    <location>
        <begin position="1495"/>
        <end position="1527"/>
    </location>
</feature>
<comment type="caution">
    <text evidence="9">The sequence shown here is derived from an EMBL/GenBank/DDBJ whole genome shotgun (WGS) entry which is preliminary data.</text>
</comment>
<evidence type="ECO:0000256" key="7">
    <source>
        <dbReference type="SAM" id="Phobius"/>
    </source>
</evidence>
<keyword evidence="3" id="KW-0677">Repeat</keyword>
<feature type="region of interest" description="Disordered" evidence="6">
    <location>
        <begin position="633"/>
        <end position="672"/>
    </location>
</feature>
<feature type="compositionally biased region" description="Gly residues" evidence="6">
    <location>
        <begin position="637"/>
        <end position="646"/>
    </location>
</feature>
<evidence type="ECO:0000256" key="1">
    <source>
        <dbReference type="ARBA" id="ARBA00004141"/>
    </source>
</evidence>
<dbReference type="CDD" id="cd00030">
    <property type="entry name" value="C2"/>
    <property type="match status" value="1"/>
</dbReference>
<dbReference type="InterPro" id="IPR035892">
    <property type="entry name" value="C2_domain_sf"/>
</dbReference>
<feature type="domain" description="C2" evidence="8">
    <location>
        <begin position="227"/>
        <end position="366"/>
    </location>
</feature>
<dbReference type="InterPro" id="IPR047259">
    <property type="entry name" value="QUIRKY-like"/>
</dbReference>
<evidence type="ECO:0000313" key="9">
    <source>
        <dbReference type="EMBL" id="GLC53211.1"/>
    </source>
</evidence>
<feature type="compositionally biased region" description="Polar residues" evidence="6">
    <location>
        <begin position="1"/>
        <end position="12"/>
    </location>
</feature>
<keyword evidence="2 7" id="KW-0812">Transmembrane</keyword>
<evidence type="ECO:0000256" key="4">
    <source>
        <dbReference type="ARBA" id="ARBA00022989"/>
    </source>
</evidence>
<evidence type="ECO:0000256" key="3">
    <source>
        <dbReference type="ARBA" id="ARBA00022737"/>
    </source>
</evidence>
<dbReference type="EMBL" id="BRXU01000007">
    <property type="protein sequence ID" value="GLC53211.1"/>
    <property type="molecule type" value="Genomic_DNA"/>
</dbReference>
<evidence type="ECO:0000259" key="8">
    <source>
        <dbReference type="PROSITE" id="PS50004"/>
    </source>
</evidence>
<reference evidence="9 10" key="1">
    <citation type="journal article" date="2023" name="Commun. Biol.">
        <title>Reorganization of the ancestral sex-determining regions during the evolution of trioecy in Pleodorina starrii.</title>
        <authorList>
            <person name="Takahashi K."/>
            <person name="Suzuki S."/>
            <person name="Kawai-Toyooka H."/>
            <person name="Yamamoto K."/>
            <person name="Hamaji T."/>
            <person name="Ootsuki R."/>
            <person name="Yamaguchi H."/>
            <person name="Kawachi M."/>
            <person name="Higashiyama T."/>
            <person name="Nozaki H."/>
        </authorList>
    </citation>
    <scope>NUCLEOTIDE SEQUENCE [LARGE SCALE GENOMIC DNA]</scope>
    <source>
        <strain evidence="9 10">NIES-4479</strain>
    </source>
</reference>
<dbReference type="InterPro" id="IPR000008">
    <property type="entry name" value="C2_dom"/>
</dbReference>
<dbReference type="Pfam" id="PF00168">
    <property type="entry name" value="C2"/>
    <property type="match status" value="1"/>
</dbReference>
<sequence>MRGSLDSSPQRNSGSSVAAGGTDGGGRTGLASTIADTLKRARARRQVRLADSGDTPPMDPLAAAAAADPPGADEGSGGGGAGGGSPDRWRRREGEVPSSRRRTISLVPRKAAAVGQRGLSDGGGGGDDRPRGPGGSPDHGHGHRHDRSHHHAVPVSTTRVQDGVKWVNLVRFVNLARLFTPCLRPRNRRRVRFGATPPQRGLVMTASCEGGGKFAGDLAASTGAAASVSPATAAAAAAGPAASRPVYIQVRRARHLVWKSFEGVEHSCWCVVLVGEQPRGSTQGVPVAQAGGGGGGGGGGAAGSNTVQWNEVFSLPRCCFEGSPDGSRVVFEVWSSEAFGDDVLIGQAELDLHNLLQADRPHPLTKELELRALDEESGQLEPGKCGELHVAAWVEPGVEQAPPRPYSLPTSSPADLEEAGVVTSSLSAPAGTAKSMPQVLHSPLGTLYEEPCVVALKITVVGLTNLSYDLLLSGASQGGMTRRRVRLEAGNRSLSNMRDPRDGPAPPGEATERRRDLSSAGGGAGAASGRFAPSTIGGATTSAAAIPFTSPSITRGMGPFLERMRRWRQQQQLLRQIQNPRAALHDAAAAAAGGFLSRLGGLVFRRQFGGGQTAAAAAGGVLDELMDEDDADVATAAGGGGGGGGAASVLDDKTLSGDEGDDGSSLALNPTLPLSGMTAEEQAAAGQGQGQGVFCYFKVSVDRQSDKSRLRWLPAPPAPPPGLSPGQQLQHLMDASASVGLQPSVFAFTMARPLANVPVGLAMYVTASARRKGRVVGRFTIPLYDILDRVLGGAAARGGVPAAQRPDMGVDGKKVEVVQAFEEEELGGVRLVVQLADLDERASLFRLPLVSDPHQLVSEGGGGGLDAAAGTMGGVGGCSFMSATMLTAAAAAAGRGGSSRRDAWRLGPVLSDTDLLRKALQRHGAAWSSVEPDVESWFVGSYARAGNLKLAGDMALQARIEGLRASGDAGGVGSGGVGPGRLLGHDVRSRSGRPDPVRLFQEAVAAAADADGDDGAAAAASAAASTLLSSLFHNPDGLSFTDRLPSPGGSVVGGGGTGRAAPEAPPAAPPGGGGGAAGASRKVLGSLVLRIASVNPSGALTGSSSCCVVKCGPHWLRTSDWGSPSQEGGGMPQWQVVIPVYSPATVLTIGIFTNSAKSVMGLTFADNLSLVSRVRLKLSSVRPFRRSWHIVAMYMNGSAGASGAPGATPLIAVLGLKMQYGSIGALAVSYLAPSAPESLYELELDGDVTLKMEGDARKISENWLASAQPPIPPEVARLLLDDGRMTFNFTRTKNNWRRVKAGLRLLLGLKAWFAHICSWSSRRDSLEVVFCIALLCYRPSTACKLFFFMVALRGYKGLVHFRQRVEALVGGGAEAAAAWLISPRAAAAPGGEVGNAAAAAALAAAAAAGGAASAAAAAREPLGTVIDVTIGGGVVDTAGSDDEAGEDSKVPVGTVAEFRRKFSELKELGLLLQNLFDDVASILERMQAVLSFHDVMASVLFILACFALVVVFAALGFQTTVFLVLLWQVRPPSLRDALPPPPFNYFMKLPCKSAAEFG</sequence>
<evidence type="ECO:0000256" key="5">
    <source>
        <dbReference type="ARBA" id="ARBA00023136"/>
    </source>
</evidence>
<name>A0A9W6BKQ6_9CHLO</name>
<proteinExistence type="predicted"/>
<feature type="compositionally biased region" description="Gly residues" evidence="6">
    <location>
        <begin position="74"/>
        <end position="85"/>
    </location>
</feature>
<dbReference type="PANTHER" id="PTHR31425">
    <property type="entry name" value="PHOSPHORIBOSYLANTHRANILATE TRANSFERASE ISOFORM 1"/>
    <property type="match status" value="1"/>
</dbReference>
<dbReference type="SUPFAM" id="SSF49562">
    <property type="entry name" value="C2 domain (Calcium/lipid-binding domain, CaLB)"/>
    <property type="match status" value="1"/>
</dbReference>
<feature type="region of interest" description="Disordered" evidence="6">
    <location>
        <begin position="488"/>
        <end position="533"/>
    </location>
</feature>
<feature type="region of interest" description="Disordered" evidence="6">
    <location>
        <begin position="1042"/>
        <end position="1076"/>
    </location>
</feature>
<dbReference type="PROSITE" id="PS50004">
    <property type="entry name" value="C2"/>
    <property type="match status" value="1"/>
</dbReference>
<keyword evidence="5 7" id="KW-0472">Membrane</keyword>
<dbReference type="GO" id="GO:0016020">
    <property type="term" value="C:membrane"/>
    <property type="evidence" value="ECO:0007669"/>
    <property type="project" value="UniProtKB-SubCell"/>
</dbReference>